<evidence type="ECO:0000313" key="2">
    <source>
        <dbReference type="EMBL" id="OJI88950.1"/>
    </source>
</evidence>
<dbReference type="EMBL" id="KV878178">
    <property type="protein sequence ID" value="OJI88950.1"/>
    <property type="molecule type" value="Genomic_DNA"/>
</dbReference>
<dbReference type="Proteomes" id="UP000184304">
    <property type="component" value="Unassembled WGS sequence"/>
</dbReference>
<dbReference type="AlphaFoldDB" id="A0A1L9NI23"/>
<dbReference type="VEuPathDB" id="FungiDB:ASPTUDRAFT_357866"/>
<organism evidence="2 3">
    <name type="scientific">Aspergillus tubingensis (strain CBS 134.48)</name>
    <dbReference type="NCBI Taxonomy" id="767770"/>
    <lineage>
        <taxon>Eukaryota</taxon>
        <taxon>Fungi</taxon>
        <taxon>Dikarya</taxon>
        <taxon>Ascomycota</taxon>
        <taxon>Pezizomycotina</taxon>
        <taxon>Eurotiomycetes</taxon>
        <taxon>Eurotiomycetidae</taxon>
        <taxon>Eurotiales</taxon>
        <taxon>Aspergillaceae</taxon>
        <taxon>Aspergillus</taxon>
        <taxon>Aspergillus subgen. Circumdati</taxon>
    </lineage>
</organism>
<reference evidence="3" key="1">
    <citation type="journal article" date="2017" name="Genome Biol.">
        <title>Comparative genomics reveals high biological diversity and specific adaptations in the industrially and medically important fungal genus Aspergillus.</title>
        <authorList>
            <person name="de Vries R.P."/>
            <person name="Riley R."/>
            <person name="Wiebenga A."/>
            <person name="Aguilar-Osorio G."/>
            <person name="Amillis S."/>
            <person name="Uchima C.A."/>
            <person name="Anderluh G."/>
            <person name="Asadollahi M."/>
            <person name="Askin M."/>
            <person name="Barry K."/>
            <person name="Battaglia E."/>
            <person name="Bayram O."/>
            <person name="Benocci T."/>
            <person name="Braus-Stromeyer S.A."/>
            <person name="Caldana C."/>
            <person name="Canovas D."/>
            <person name="Cerqueira G.C."/>
            <person name="Chen F."/>
            <person name="Chen W."/>
            <person name="Choi C."/>
            <person name="Clum A."/>
            <person name="Dos Santos R.A."/>
            <person name="Damasio A.R."/>
            <person name="Diallinas G."/>
            <person name="Emri T."/>
            <person name="Fekete E."/>
            <person name="Flipphi M."/>
            <person name="Freyberg S."/>
            <person name="Gallo A."/>
            <person name="Gournas C."/>
            <person name="Habgood R."/>
            <person name="Hainaut M."/>
            <person name="Harispe M.L."/>
            <person name="Henrissat B."/>
            <person name="Hilden K.S."/>
            <person name="Hope R."/>
            <person name="Hossain A."/>
            <person name="Karabika E."/>
            <person name="Karaffa L."/>
            <person name="Karanyi Z."/>
            <person name="Krasevec N."/>
            <person name="Kuo A."/>
            <person name="Kusch H."/>
            <person name="LaButti K."/>
            <person name="Lagendijk E.L."/>
            <person name="Lapidus A."/>
            <person name="Levasseur A."/>
            <person name="Lindquist E."/>
            <person name="Lipzen A."/>
            <person name="Logrieco A.F."/>
            <person name="MacCabe A."/>
            <person name="Maekelae M.R."/>
            <person name="Malavazi I."/>
            <person name="Melin P."/>
            <person name="Meyer V."/>
            <person name="Mielnichuk N."/>
            <person name="Miskei M."/>
            <person name="Molnar A.P."/>
            <person name="Mule G."/>
            <person name="Ngan C.Y."/>
            <person name="Orejas M."/>
            <person name="Orosz E."/>
            <person name="Ouedraogo J.P."/>
            <person name="Overkamp K.M."/>
            <person name="Park H.-S."/>
            <person name="Perrone G."/>
            <person name="Piumi F."/>
            <person name="Punt P.J."/>
            <person name="Ram A.F."/>
            <person name="Ramon A."/>
            <person name="Rauscher S."/>
            <person name="Record E."/>
            <person name="Riano-Pachon D.M."/>
            <person name="Robert V."/>
            <person name="Roehrig J."/>
            <person name="Ruller R."/>
            <person name="Salamov A."/>
            <person name="Salih N.S."/>
            <person name="Samson R.A."/>
            <person name="Sandor E."/>
            <person name="Sanguinetti M."/>
            <person name="Schuetze T."/>
            <person name="Sepcic K."/>
            <person name="Shelest E."/>
            <person name="Sherlock G."/>
            <person name="Sophianopoulou V."/>
            <person name="Squina F.M."/>
            <person name="Sun H."/>
            <person name="Susca A."/>
            <person name="Todd R.B."/>
            <person name="Tsang A."/>
            <person name="Unkles S.E."/>
            <person name="van de Wiele N."/>
            <person name="van Rossen-Uffink D."/>
            <person name="Oliveira J.V."/>
            <person name="Vesth T.C."/>
            <person name="Visser J."/>
            <person name="Yu J.-H."/>
            <person name="Zhou M."/>
            <person name="Andersen M.R."/>
            <person name="Archer D.B."/>
            <person name="Baker S.E."/>
            <person name="Benoit I."/>
            <person name="Brakhage A.A."/>
            <person name="Braus G.H."/>
            <person name="Fischer R."/>
            <person name="Frisvad J.C."/>
            <person name="Goldman G.H."/>
            <person name="Houbraken J."/>
            <person name="Oakley B."/>
            <person name="Pocsi I."/>
            <person name="Scazzocchio C."/>
            <person name="Seiboth B."/>
            <person name="vanKuyk P.A."/>
            <person name="Wortman J."/>
            <person name="Dyer P.S."/>
            <person name="Grigoriev I.V."/>
        </authorList>
    </citation>
    <scope>NUCLEOTIDE SEQUENCE [LARGE SCALE GENOMIC DNA]</scope>
    <source>
        <strain evidence="3">CBS 134.48</strain>
    </source>
</reference>
<evidence type="ECO:0000313" key="3">
    <source>
        <dbReference type="Proteomes" id="UP000184304"/>
    </source>
</evidence>
<protein>
    <submittedName>
        <fullName evidence="2">Uncharacterized protein</fullName>
    </submittedName>
</protein>
<keyword evidence="3" id="KW-1185">Reference proteome</keyword>
<sequence length="101" mass="11306">MQVACLSREPQEDTYISQRRHMTVSRPRTTDDQIIIDAGMSKDSMGETVNQQPASGLGPSNCDCDTVLEFDAQFQDQLRDLPGFFQLDPVSIQHSQAICED</sequence>
<name>A0A1L9NI23_ASPTC</name>
<dbReference type="OMA" id="HSQAICE"/>
<gene>
    <name evidence="2" type="ORF">ASPTUDRAFT_357866</name>
</gene>
<accession>A0A1L9NI23</accession>
<proteinExistence type="predicted"/>
<evidence type="ECO:0000256" key="1">
    <source>
        <dbReference type="SAM" id="MobiDB-lite"/>
    </source>
</evidence>
<dbReference type="STRING" id="767770.A0A1L9NI23"/>
<feature type="region of interest" description="Disordered" evidence="1">
    <location>
        <begin position="1"/>
        <end position="33"/>
    </location>
</feature>